<keyword evidence="2" id="KW-0812">Transmembrane</keyword>
<keyword evidence="4" id="KW-1185">Reference proteome</keyword>
<keyword evidence="1" id="KW-0175">Coiled coil</keyword>
<comment type="caution">
    <text evidence="3">The sequence shown here is derived from an EMBL/GenBank/DDBJ whole genome shotgun (WGS) entry which is preliminary data.</text>
</comment>
<evidence type="ECO:0000256" key="2">
    <source>
        <dbReference type="SAM" id="Phobius"/>
    </source>
</evidence>
<dbReference type="InterPro" id="IPR046208">
    <property type="entry name" value="DUF6241"/>
</dbReference>
<reference evidence="3 4" key="1">
    <citation type="journal article" date="2021" name="Sci. Rep.">
        <title>The distribution of antibiotic resistance genes in chicken gut microbiota commensals.</title>
        <authorList>
            <person name="Juricova H."/>
            <person name="Matiasovicova J."/>
            <person name="Kubasova T."/>
            <person name="Cejkova D."/>
            <person name="Rychlik I."/>
        </authorList>
    </citation>
    <scope>NUCLEOTIDE SEQUENCE [LARGE SCALE GENOMIC DNA]</scope>
    <source>
        <strain evidence="3 4">An435</strain>
    </source>
</reference>
<evidence type="ECO:0000313" key="4">
    <source>
        <dbReference type="Proteomes" id="UP000767334"/>
    </source>
</evidence>
<dbReference type="Proteomes" id="UP000767334">
    <property type="component" value="Unassembled WGS sequence"/>
</dbReference>
<accession>A0ABS2FCH7</accession>
<evidence type="ECO:0000313" key="3">
    <source>
        <dbReference type="EMBL" id="MBM6818011.1"/>
    </source>
</evidence>
<name>A0ABS2FCH7_9CLOT</name>
<keyword evidence="2" id="KW-1133">Transmembrane helix</keyword>
<feature type="transmembrane region" description="Helical" evidence="2">
    <location>
        <begin position="79"/>
        <end position="97"/>
    </location>
</feature>
<organism evidence="3 4">
    <name type="scientific">Clostridium saudiense</name>
    <dbReference type="NCBI Taxonomy" id="1414720"/>
    <lineage>
        <taxon>Bacteria</taxon>
        <taxon>Bacillati</taxon>
        <taxon>Bacillota</taxon>
        <taxon>Clostridia</taxon>
        <taxon>Eubacteriales</taxon>
        <taxon>Clostridiaceae</taxon>
        <taxon>Clostridium</taxon>
    </lineage>
</organism>
<evidence type="ECO:0000256" key="1">
    <source>
        <dbReference type="SAM" id="Coils"/>
    </source>
</evidence>
<dbReference type="EMBL" id="JACJLL010000005">
    <property type="protein sequence ID" value="MBM6818011.1"/>
    <property type="molecule type" value="Genomic_DNA"/>
</dbReference>
<protein>
    <submittedName>
        <fullName evidence="3">Uncharacterized protein</fullName>
    </submittedName>
</protein>
<proteinExistence type="predicted"/>
<sequence length="240" mass="27841">MGKSVKERLDETIRRDKREINEEDNNMKSKVNKETNVEDFMNKKIKEMINDKEEKLGEENESDDFEENFEEKSSNGKKIIVILLVLIISLSTILVLWSNGYEIVNFAFNKVSEINEDKNAEKNSEKKNEVVENEITTVATMDLTQCYQSVHHMANTIIIADDGQIWGQNEITREAVTQMVNELKGRDDYLSDELKKWLELDFSNGVEVHNYVWDKLNGDIGKAKDLNQEKIQQVIKSMTE</sequence>
<dbReference type="Pfam" id="PF19754">
    <property type="entry name" value="DUF6241"/>
    <property type="match status" value="1"/>
</dbReference>
<keyword evidence="2" id="KW-0472">Membrane</keyword>
<feature type="coiled-coil region" evidence="1">
    <location>
        <begin position="6"/>
        <end position="62"/>
    </location>
</feature>
<dbReference type="RefSeq" id="WP_148324483.1">
    <property type="nucleotide sequence ID" value="NZ_JACJLL010000005.1"/>
</dbReference>
<gene>
    <name evidence="3" type="ORF">H6A19_01445</name>
</gene>